<evidence type="ECO:0000256" key="9">
    <source>
        <dbReference type="ARBA" id="ARBA00022801"/>
    </source>
</evidence>
<feature type="domain" description="tRNase Z endonuclease" evidence="11">
    <location>
        <begin position="33"/>
        <end position="84"/>
    </location>
</feature>
<accession>A0A0N4U4Y5</accession>
<dbReference type="OrthoDB" id="527344at2759"/>
<dbReference type="WBParaSite" id="DME_0000188001-mRNA-1">
    <property type="protein sequence ID" value="DME_0000188001-mRNA-1"/>
    <property type="gene ID" value="DME_0000188001"/>
</dbReference>
<keyword evidence="9" id="KW-0378">Hydrolase</keyword>
<comment type="similarity">
    <text evidence="3">Belongs to the RNase Z family.</text>
</comment>
<dbReference type="STRING" id="318479.A0A0N4U4Y5"/>
<dbReference type="GO" id="GO:0046872">
    <property type="term" value="F:metal ion binding"/>
    <property type="evidence" value="ECO:0007669"/>
    <property type="project" value="UniProtKB-KW"/>
</dbReference>
<reference evidence="15" key="1">
    <citation type="submission" date="2017-02" db="UniProtKB">
        <authorList>
            <consortium name="WormBaseParasite"/>
        </authorList>
    </citation>
    <scope>IDENTIFICATION</scope>
</reference>
<dbReference type="AlphaFoldDB" id="A0A0N4U4Y5"/>
<dbReference type="PANTHER" id="PTHR12553:SF49">
    <property type="entry name" value="ZINC PHOSPHODIESTERASE ELAC PROTEIN 2"/>
    <property type="match status" value="1"/>
</dbReference>
<dbReference type="Pfam" id="PF23023">
    <property type="entry name" value="Anti-Pycsar_Apyc1"/>
    <property type="match status" value="1"/>
</dbReference>
<keyword evidence="6" id="KW-0540">Nuclease</keyword>
<evidence type="ECO:0000256" key="2">
    <source>
        <dbReference type="ARBA" id="ARBA00001947"/>
    </source>
</evidence>
<evidence type="ECO:0000313" key="14">
    <source>
        <dbReference type="Proteomes" id="UP000274756"/>
    </source>
</evidence>
<evidence type="ECO:0000256" key="6">
    <source>
        <dbReference type="ARBA" id="ARBA00022722"/>
    </source>
</evidence>
<reference evidence="12 14" key="2">
    <citation type="submission" date="2018-11" db="EMBL/GenBank/DDBJ databases">
        <authorList>
            <consortium name="Pathogen Informatics"/>
        </authorList>
    </citation>
    <scope>NUCLEOTIDE SEQUENCE [LARGE SCALE GENOMIC DNA]</scope>
</reference>
<evidence type="ECO:0000313" key="12">
    <source>
        <dbReference type="EMBL" id="VDN56267.1"/>
    </source>
</evidence>
<dbReference type="Pfam" id="PF13691">
    <property type="entry name" value="Lactamase_B_4"/>
    <property type="match status" value="1"/>
</dbReference>
<evidence type="ECO:0000313" key="15">
    <source>
        <dbReference type="WBParaSite" id="DME_0000188001-mRNA-1"/>
    </source>
</evidence>
<dbReference type="Proteomes" id="UP000038040">
    <property type="component" value="Unplaced"/>
</dbReference>
<dbReference type="GO" id="GO:1990180">
    <property type="term" value="P:mitochondrial tRNA 3'-end processing"/>
    <property type="evidence" value="ECO:0007669"/>
    <property type="project" value="TreeGrafter"/>
</dbReference>
<dbReference type="EC" id="3.1.26.11" evidence="4"/>
<dbReference type="EMBL" id="UYYG01001155">
    <property type="protein sequence ID" value="VDN56267.1"/>
    <property type="molecule type" value="Genomic_DNA"/>
</dbReference>
<gene>
    <name evidence="12" type="ORF">DME_LOCUS6240</name>
</gene>
<keyword evidence="5" id="KW-0819">tRNA processing</keyword>
<evidence type="ECO:0000256" key="4">
    <source>
        <dbReference type="ARBA" id="ARBA00012477"/>
    </source>
</evidence>
<comment type="cofactor">
    <cofactor evidence="2">
        <name>Zn(2+)</name>
        <dbReference type="ChEBI" id="CHEBI:29105"/>
    </cofactor>
</comment>
<dbReference type="GO" id="GO:0042781">
    <property type="term" value="F:3'-tRNA processing endoribonuclease activity"/>
    <property type="evidence" value="ECO:0007669"/>
    <property type="project" value="UniProtKB-EC"/>
</dbReference>
<dbReference type="InterPro" id="IPR027794">
    <property type="entry name" value="tRNase_Z_dom"/>
</dbReference>
<proteinExistence type="inferred from homology"/>
<keyword evidence="8" id="KW-0255">Endonuclease</keyword>
<organism evidence="13 15">
    <name type="scientific">Dracunculus medinensis</name>
    <name type="common">Guinea worm</name>
    <dbReference type="NCBI Taxonomy" id="318479"/>
    <lineage>
        <taxon>Eukaryota</taxon>
        <taxon>Metazoa</taxon>
        <taxon>Ecdysozoa</taxon>
        <taxon>Nematoda</taxon>
        <taxon>Chromadorea</taxon>
        <taxon>Rhabditida</taxon>
        <taxon>Spirurina</taxon>
        <taxon>Dracunculoidea</taxon>
        <taxon>Dracunculidae</taxon>
        <taxon>Dracunculus</taxon>
    </lineage>
</organism>
<dbReference type="PANTHER" id="PTHR12553">
    <property type="entry name" value="ZINC PHOSPHODIESTERASE ELAC PROTEIN 2"/>
    <property type="match status" value="1"/>
</dbReference>
<evidence type="ECO:0000256" key="10">
    <source>
        <dbReference type="ARBA" id="ARBA00022833"/>
    </source>
</evidence>
<sequence length="621" mass="70714">AHYQGKQKENYIFILFWYFRLITFQVLSNGTLQVAPCAAIRTPFNIYLFNCPEGCARFISLMNIKGNAVNDIFCTRAGWSNFSGVNSLILSKDGGSGIVRIHGVKHLRSFLEATRPFADSDFGFTYPAEMEEMPLSAAKYSDSAISVYYLPVTSTKKGLREIGDYLQEIDVAYLVEFNRPSRRVDVQKVLDLGVPCGPLIGQLKAGKDVVLENGKKITPEDVLFPEGNLDTRPVLFVECCHLDRLPSLMSNSLLQCFMTENRTKQLQYIIHFTKEPVIQSEKYSEWMDMFGTECTHIILNGSGPCIPVDQKCYFLHNIWNFIDPKLFPKTLSSDFDGQVNQENQQPKLSNRRLYAHAFHVLGIGSDSMAIEFPRLCFLGTSSAVPTRFRNVSSYLLQLNHHSYVLIDCGEGTSGQLHVLFGADHCGEILTKIKAIFITHAHHDHMMGIFDLILMSCGYVFTDSNNRKIVFSGDTKPCDNLAEYGENADLLVHEYFFCSLFKSYNILNFFENPILYRFFSSTLIHANFKKHSTMKQAIEIGRKMNAKYIILTHFSARYKVPALPDYLQNDNVGIAMDFMSISFNDLHRLPKLIPVLRVLFRDELFELQLLIEKKTFGQNGKK</sequence>
<dbReference type="InterPro" id="IPR047151">
    <property type="entry name" value="RNZ2-like"/>
</dbReference>
<evidence type="ECO:0000259" key="11">
    <source>
        <dbReference type="Pfam" id="PF13691"/>
    </source>
</evidence>
<evidence type="ECO:0000256" key="1">
    <source>
        <dbReference type="ARBA" id="ARBA00000402"/>
    </source>
</evidence>
<evidence type="ECO:0000256" key="8">
    <source>
        <dbReference type="ARBA" id="ARBA00022759"/>
    </source>
</evidence>
<dbReference type="Gene3D" id="3.60.15.10">
    <property type="entry name" value="Ribonuclease Z/Hydroxyacylglutathione hydrolase-like"/>
    <property type="match status" value="3"/>
</dbReference>
<keyword evidence="10" id="KW-0862">Zinc</keyword>
<dbReference type="InterPro" id="IPR036866">
    <property type="entry name" value="RibonucZ/Hydroxyglut_hydro"/>
</dbReference>
<dbReference type="SUPFAM" id="SSF56281">
    <property type="entry name" value="Metallo-hydrolase/oxidoreductase"/>
    <property type="match status" value="2"/>
</dbReference>
<evidence type="ECO:0000256" key="7">
    <source>
        <dbReference type="ARBA" id="ARBA00022723"/>
    </source>
</evidence>
<evidence type="ECO:0000256" key="5">
    <source>
        <dbReference type="ARBA" id="ARBA00022694"/>
    </source>
</evidence>
<keyword evidence="14" id="KW-1185">Reference proteome</keyword>
<name>A0A0N4U4Y5_DRAME</name>
<protein>
    <recommendedName>
        <fullName evidence="4">ribonuclease Z</fullName>
        <ecNumber evidence="4">3.1.26.11</ecNumber>
    </recommendedName>
</protein>
<keyword evidence="7" id="KW-0479">Metal-binding</keyword>
<dbReference type="Proteomes" id="UP000274756">
    <property type="component" value="Unassembled WGS sequence"/>
</dbReference>
<comment type="catalytic activity">
    <reaction evidence="1">
        <text>Endonucleolytic cleavage of RNA, removing extra 3' nucleotides from tRNA precursor, generating 3' termini of tRNAs. A 3'-hydroxy group is left at the tRNA terminus and a 5'-phosphoryl group is left at the trailer molecule.</text>
        <dbReference type="EC" id="3.1.26.11"/>
    </reaction>
</comment>
<evidence type="ECO:0000313" key="13">
    <source>
        <dbReference type="Proteomes" id="UP000038040"/>
    </source>
</evidence>
<dbReference type="GO" id="GO:0005739">
    <property type="term" value="C:mitochondrion"/>
    <property type="evidence" value="ECO:0007669"/>
    <property type="project" value="TreeGrafter"/>
</dbReference>
<evidence type="ECO:0000256" key="3">
    <source>
        <dbReference type="ARBA" id="ARBA00007823"/>
    </source>
</evidence>